<dbReference type="EMBL" id="JADKPO010000010">
    <property type="protein sequence ID" value="MBF4767934.1"/>
    <property type="molecule type" value="Genomic_DNA"/>
</dbReference>
<dbReference type="RefSeq" id="WP_194696082.1">
    <property type="nucleotide sequence ID" value="NZ_JADKPO010000010.1"/>
</dbReference>
<evidence type="ECO:0000313" key="4">
    <source>
        <dbReference type="Proteomes" id="UP000660668"/>
    </source>
</evidence>
<comment type="caution">
    <text evidence="3">The sequence shown here is derived from an EMBL/GenBank/DDBJ whole genome shotgun (WGS) entry which is preliminary data.</text>
</comment>
<feature type="chain" id="PRO_5037277740" evidence="2">
    <location>
        <begin position="29"/>
        <end position="215"/>
    </location>
</feature>
<dbReference type="Proteomes" id="UP000660668">
    <property type="component" value="Unassembled WGS sequence"/>
</dbReference>
<organism evidence="3 4">
    <name type="scientific">Nocardioides agariphilus</name>
    <dbReference type="NCBI Taxonomy" id="433664"/>
    <lineage>
        <taxon>Bacteria</taxon>
        <taxon>Bacillati</taxon>
        <taxon>Actinomycetota</taxon>
        <taxon>Actinomycetes</taxon>
        <taxon>Propionibacteriales</taxon>
        <taxon>Nocardioidaceae</taxon>
        <taxon>Nocardioides</taxon>
    </lineage>
</organism>
<evidence type="ECO:0000256" key="2">
    <source>
        <dbReference type="SAM" id="SignalP"/>
    </source>
</evidence>
<keyword evidence="4" id="KW-1185">Reference proteome</keyword>
<keyword evidence="2" id="KW-0732">Signal</keyword>
<dbReference type="Gene3D" id="1.20.5.320">
    <property type="entry name" value="6-Phosphogluconate Dehydrogenase, domain 3"/>
    <property type="match status" value="1"/>
</dbReference>
<name>A0A930VI22_9ACTN</name>
<accession>A0A930VI22</accession>
<protein>
    <submittedName>
        <fullName evidence="3">Collagen-like protein</fullName>
    </submittedName>
</protein>
<evidence type="ECO:0000313" key="3">
    <source>
        <dbReference type="EMBL" id="MBF4767934.1"/>
    </source>
</evidence>
<feature type="signal peptide" evidence="2">
    <location>
        <begin position="1"/>
        <end position="28"/>
    </location>
</feature>
<evidence type="ECO:0000256" key="1">
    <source>
        <dbReference type="SAM" id="MobiDB-lite"/>
    </source>
</evidence>
<dbReference type="AlphaFoldDB" id="A0A930VI22"/>
<reference evidence="3" key="1">
    <citation type="submission" date="2020-11" db="EMBL/GenBank/DDBJ databases">
        <title>Nocardioides cynanchi sp. nov., isolated from soil of rhizosphere of Cynanchum wilfordii.</title>
        <authorList>
            <person name="Lee J.-S."/>
            <person name="Suh M.K."/>
            <person name="Kim J.-S."/>
        </authorList>
    </citation>
    <scope>NUCLEOTIDE SEQUENCE</scope>
    <source>
        <strain evidence="3">KCTC 19276</strain>
    </source>
</reference>
<sequence>MRIINGNRYSVVTSTLALVIALGGTSYAAAKVTGDSIADGTVTTADIKDNNLQLQDFSATARDGLKGDVGPTGPQGDQGEVGPAGPRGTARAFSATISGSTTAPEGTAESVLDLPLDAGSYALSAKVQATDYGTTSLESYLDCDLVYTQGPDLITVDISSTDQDETSRRNMLVTQGVITVEEPTVVSLLCRGQDTALDNRSMMATSVDSTTKIEE</sequence>
<feature type="region of interest" description="Disordered" evidence="1">
    <location>
        <begin position="63"/>
        <end position="91"/>
    </location>
</feature>
<gene>
    <name evidence="3" type="ORF">ISU10_09165</name>
</gene>
<keyword evidence="3" id="KW-0176">Collagen</keyword>
<proteinExistence type="predicted"/>